<dbReference type="SUPFAM" id="SSF55874">
    <property type="entry name" value="ATPase domain of HSP90 chaperone/DNA topoisomerase II/histidine kinase"/>
    <property type="match status" value="1"/>
</dbReference>
<comment type="catalytic activity">
    <reaction evidence="1">
        <text>ATP + protein L-histidine = ADP + protein N-phospho-L-histidine.</text>
        <dbReference type="EC" id="2.7.13.3"/>
    </reaction>
</comment>
<dbReference type="PRINTS" id="PR00344">
    <property type="entry name" value="BCTRLSENSOR"/>
</dbReference>
<dbReference type="InterPro" id="IPR011006">
    <property type="entry name" value="CheY-like_superfamily"/>
</dbReference>
<keyword evidence="8" id="KW-0472">Membrane</keyword>
<evidence type="ECO:0000256" key="6">
    <source>
        <dbReference type="PROSITE-ProRule" id="PRU00169"/>
    </source>
</evidence>
<dbReference type="FunFam" id="3.30.565.10:FF:000006">
    <property type="entry name" value="Sensor histidine kinase WalK"/>
    <property type="match status" value="1"/>
</dbReference>
<accession>A0A2N5ZG94</accession>
<evidence type="ECO:0000313" key="13">
    <source>
        <dbReference type="EMBL" id="PLX17728.1"/>
    </source>
</evidence>
<dbReference type="GO" id="GO:0000155">
    <property type="term" value="F:phosphorelay sensor kinase activity"/>
    <property type="evidence" value="ECO:0007669"/>
    <property type="project" value="InterPro"/>
</dbReference>
<dbReference type="CDD" id="cd00130">
    <property type="entry name" value="PAS"/>
    <property type="match status" value="2"/>
</dbReference>
<feature type="domain" description="Histidine kinase" evidence="9">
    <location>
        <begin position="523"/>
        <end position="741"/>
    </location>
</feature>
<evidence type="ECO:0000256" key="7">
    <source>
        <dbReference type="SAM" id="Coils"/>
    </source>
</evidence>
<evidence type="ECO:0000313" key="14">
    <source>
        <dbReference type="Proteomes" id="UP000234857"/>
    </source>
</evidence>
<dbReference type="InterPro" id="IPR036890">
    <property type="entry name" value="HATPase_C_sf"/>
</dbReference>
<evidence type="ECO:0000256" key="2">
    <source>
        <dbReference type="ARBA" id="ARBA00012438"/>
    </source>
</evidence>
<dbReference type="Pfam" id="PF00512">
    <property type="entry name" value="HisKA"/>
    <property type="match status" value="1"/>
</dbReference>
<dbReference type="Gene3D" id="3.30.565.10">
    <property type="entry name" value="Histidine kinase-like ATPase, C-terminal domain"/>
    <property type="match status" value="1"/>
</dbReference>
<dbReference type="SMART" id="SM00091">
    <property type="entry name" value="PAS"/>
    <property type="match status" value="2"/>
</dbReference>
<dbReference type="InterPro" id="IPR003661">
    <property type="entry name" value="HisK_dim/P_dom"/>
</dbReference>
<dbReference type="InterPro" id="IPR035965">
    <property type="entry name" value="PAS-like_dom_sf"/>
</dbReference>
<dbReference type="SUPFAM" id="SSF52172">
    <property type="entry name" value="CheY-like"/>
    <property type="match status" value="1"/>
</dbReference>
<organism evidence="13 14">
    <name type="scientific">Muiribacterium halophilum</name>
    <dbReference type="NCBI Taxonomy" id="2053465"/>
    <lineage>
        <taxon>Bacteria</taxon>
        <taxon>Candidatus Muiribacteriota</taxon>
        <taxon>Candidatus Muiribacteriia</taxon>
        <taxon>Candidatus Muiribacteriales</taxon>
        <taxon>Candidatus Muiribacteriaceae</taxon>
        <taxon>Candidatus Muiribacterium</taxon>
    </lineage>
</organism>
<dbReference type="SMART" id="SM00387">
    <property type="entry name" value="HATPase_c"/>
    <property type="match status" value="1"/>
</dbReference>
<dbReference type="InterPro" id="IPR001610">
    <property type="entry name" value="PAC"/>
</dbReference>
<dbReference type="PANTHER" id="PTHR43547">
    <property type="entry name" value="TWO-COMPONENT HISTIDINE KINASE"/>
    <property type="match status" value="1"/>
</dbReference>
<dbReference type="PROSITE" id="PS50109">
    <property type="entry name" value="HIS_KIN"/>
    <property type="match status" value="1"/>
</dbReference>
<dbReference type="EC" id="2.7.13.3" evidence="2"/>
<dbReference type="GO" id="GO:0006355">
    <property type="term" value="P:regulation of DNA-templated transcription"/>
    <property type="evidence" value="ECO:0007669"/>
    <property type="project" value="InterPro"/>
</dbReference>
<protein>
    <recommendedName>
        <fullName evidence="2">histidine kinase</fullName>
        <ecNumber evidence="2">2.7.13.3</ecNumber>
    </recommendedName>
</protein>
<dbReference type="CDD" id="cd00082">
    <property type="entry name" value="HisKA"/>
    <property type="match status" value="1"/>
</dbReference>
<feature type="transmembrane region" description="Helical" evidence="8">
    <location>
        <begin position="30"/>
        <end position="51"/>
    </location>
</feature>
<gene>
    <name evidence="13" type="ORF">C0601_06770</name>
</gene>
<comment type="caution">
    <text evidence="13">The sequence shown here is derived from an EMBL/GenBank/DDBJ whole genome shotgun (WGS) entry which is preliminary data.</text>
</comment>
<dbReference type="CDD" id="cd00075">
    <property type="entry name" value="HATPase"/>
    <property type="match status" value="1"/>
</dbReference>
<dbReference type="Pfam" id="PF00072">
    <property type="entry name" value="Response_reg"/>
    <property type="match status" value="1"/>
</dbReference>
<keyword evidence="4" id="KW-0808">Transferase</keyword>
<dbReference type="SMART" id="SM00448">
    <property type="entry name" value="REC"/>
    <property type="match status" value="1"/>
</dbReference>
<name>A0A2N5ZG94_MUIH1</name>
<dbReference type="PROSITE" id="PS50113">
    <property type="entry name" value="PAC"/>
    <property type="match status" value="2"/>
</dbReference>
<dbReference type="Proteomes" id="UP000234857">
    <property type="component" value="Unassembled WGS sequence"/>
</dbReference>
<feature type="domain" description="PAS" evidence="11">
    <location>
        <begin position="364"/>
        <end position="408"/>
    </location>
</feature>
<feature type="domain" description="PAC" evidence="12">
    <location>
        <begin position="446"/>
        <end position="498"/>
    </location>
</feature>
<keyword evidence="8" id="KW-1133">Transmembrane helix</keyword>
<dbReference type="InterPro" id="IPR000014">
    <property type="entry name" value="PAS"/>
</dbReference>
<evidence type="ECO:0000256" key="4">
    <source>
        <dbReference type="ARBA" id="ARBA00022679"/>
    </source>
</evidence>
<feature type="transmembrane region" description="Helical" evidence="8">
    <location>
        <begin position="6"/>
        <end position="23"/>
    </location>
</feature>
<dbReference type="PROSITE" id="PS50112">
    <property type="entry name" value="PAS"/>
    <property type="match status" value="2"/>
</dbReference>
<dbReference type="InterPro" id="IPR001789">
    <property type="entry name" value="Sig_transdc_resp-reg_receiver"/>
</dbReference>
<evidence type="ECO:0000256" key="8">
    <source>
        <dbReference type="SAM" id="Phobius"/>
    </source>
</evidence>
<dbReference type="InterPro" id="IPR000700">
    <property type="entry name" value="PAS-assoc_C"/>
</dbReference>
<keyword evidence="5" id="KW-0418">Kinase</keyword>
<keyword evidence="8" id="KW-0812">Transmembrane</keyword>
<dbReference type="Gene3D" id="3.30.450.20">
    <property type="entry name" value="PAS domain"/>
    <property type="match status" value="2"/>
</dbReference>
<dbReference type="EMBL" id="PKTG01000083">
    <property type="protein sequence ID" value="PLX17728.1"/>
    <property type="molecule type" value="Genomic_DNA"/>
</dbReference>
<feature type="domain" description="PAC" evidence="12">
    <location>
        <begin position="297"/>
        <end position="349"/>
    </location>
</feature>
<dbReference type="PANTHER" id="PTHR43547:SF2">
    <property type="entry name" value="HYBRID SIGNAL TRANSDUCTION HISTIDINE KINASE C"/>
    <property type="match status" value="1"/>
</dbReference>
<sequence length="881" mass="102453">MFLSSLYFFFLLIINIIDIPWRINPFNDNLLLKYQCIATILPLLTFIFIIIREKRYNMNLKIFTGMIFTSLVPIILSGIFDVIRVHKNPLILNIFNYNNIQNNSRITQNLAQFDKTEFFMLFIFVNFIVFISKIISDFITEPIKDLIDTSRKISSGNFNIKKPDDDPGDVNYIYNTLYHTSKSFSDLINSFQDEIYEKSKAEEELKRTLSQLYLSEMELNYIAESTKDVIWTMDPQFRFKYISPASIRHSGFTPEEIKKQSLEERYTPETVIFLKELWHKTKLTEGKAEYKNKRSEFSFELQQYAKDGRIIIDDVRATLVYDELGYISEMFGITRDITERKNFEEELKKTKSKLEETIQELKNSEINFRFLAENTADVIWTINPQLQVEYVSPSIKELQGLTPEEAISYPWEKKLTPTGMKTFLGIAERFLSTNGDPEYKNKTISITDTIEQIHKDGHTFWTEITLNVIYDEKGYLLRAVGVTRNINERKLYEDKIELMNKKLIETNKKLKSIDNLKTELLSNVSHELRTPLAAIKGYSDLIHSEKSGPITDKQRHQLDVIKKNINHLTNLIDGLLSYSRLYFGKNTLDISVFPIIELINSSIETINEKHNHKNFIFNFYPQQDHFVKADYVRIKQVILNLLDNSCKFSEPGTEINIDIKSDDDNIFISIKDNGIGIPEDVKDHIFERFYQVDSSTTRKYGGIGLGLSIVKKILDLHESHIELESSKDKGTFFCFSLKLSKIPAEDSNKENIKSNINKNNIGNDQKSVLIIDDQKDILDFLSEMFELEGIKAYFHNSSEGILNKINIHKPSILLLDISLGGEDGLEILKYIRNNNINIPIIMLSAFTEDRYRQKAKEYGAVDYITKPFDMDDLLSIIKNHF</sequence>
<feature type="domain" description="Response regulatory" evidence="10">
    <location>
        <begin position="767"/>
        <end position="881"/>
    </location>
</feature>
<evidence type="ECO:0000256" key="5">
    <source>
        <dbReference type="ARBA" id="ARBA00022777"/>
    </source>
</evidence>
<dbReference type="Gene3D" id="3.40.50.2300">
    <property type="match status" value="1"/>
</dbReference>
<dbReference type="InterPro" id="IPR004358">
    <property type="entry name" value="Sig_transdc_His_kin-like_C"/>
</dbReference>
<keyword evidence="3 6" id="KW-0597">Phosphoprotein</keyword>
<feature type="transmembrane region" description="Helical" evidence="8">
    <location>
        <begin position="63"/>
        <end position="83"/>
    </location>
</feature>
<evidence type="ECO:0000259" key="12">
    <source>
        <dbReference type="PROSITE" id="PS50113"/>
    </source>
</evidence>
<feature type="domain" description="PAS" evidence="11">
    <location>
        <begin position="215"/>
        <end position="286"/>
    </location>
</feature>
<dbReference type="SMART" id="SM00086">
    <property type="entry name" value="PAC"/>
    <property type="match status" value="2"/>
</dbReference>
<feature type="coiled-coil region" evidence="7">
    <location>
        <begin position="340"/>
        <end position="374"/>
    </location>
</feature>
<dbReference type="Pfam" id="PF02518">
    <property type="entry name" value="HATPase_c"/>
    <property type="match status" value="1"/>
</dbReference>
<dbReference type="Pfam" id="PF13426">
    <property type="entry name" value="PAS_9"/>
    <property type="match status" value="1"/>
</dbReference>
<evidence type="ECO:0000256" key="3">
    <source>
        <dbReference type="ARBA" id="ARBA00022553"/>
    </source>
</evidence>
<evidence type="ECO:0000256" key="1">
    <source>
        <dbReference type="ARBA" id="ARBA00000085"/>
    </source>
</evidence>
<proteinExistence type="predicted"/>
<evidence type="ECO:0000259" key="11">
    <source>
        <dbReference type="PROSITE" id="PS50112"/>
    </source>
</evidence>
<evidence type="ECO:0000259" key="10">
    <source>
        <dbReference type="PROSITE" id="PS50110"/>
    </source>
</evidence>
<dbReference type="Pfam" id="PF00989">
    <property type="entry name" value="PAS"/>
    <property type="match status" value="1"/>
</dbReference>
<dbReference type="Gene3D" id="6.10.340.10">
    <property type="match status" value="1"/>
</dbReference>
<dbReference type="AlphaFoldDB" id="A0A2N5ZG94"/>
<dbReference type="Gene3D" id="1.10.287.130">
    <property type="match status" value="1"/>
</dbReference>
<dbReference type="InterPro" id="IPR013767">
    <property type="entry name" value="PAS_fold"/>
</dbReference>
<dbReference type="InterPro" id="IPR036097">
    <property type="entry name" value="HisK_dim/P_sf"/>
</dbReference>
<dbReference type="SMART" id="SM00388">
    <property type="entry name" value="HisKA"/>
    <property type="match status" value="1"/>
</dbReference>
<keyword evidence="7" id="KW-0175">Coiled coil</keyword>
<dbReference type="PROSITE" id="PS50110">
    <property type="entry name" value="RESPONSE_REGULATORY"/>
    <property type="match status" value="1"/>
</dbReference>
<feature type="transmembrane region" description="Helical" evidence="8">
    <location>
        <begin position="118"/>
        <end position="135"/>
    </location>
</feature>
<dbReference type="SUPFAM" id="SSF55785">
    <property type="entry name" value="PYP-like sensor domain (PAS domain)"/>
    <property type="match status" value="2"/>
</dbReference>
<evidence type="ECO:0000259" key="9">
    <source>
        <dbReference type="PROSITE" id="PS50109"/>
    </source>
</evidence>
<dbReference type="InterPro" id="IPR003594">
    <property type="entry name" value="HATPase_dom"/>
</dbReference>
<reference evidence="13 14" key="1">
    <citation type="submission" date="2017-11" db="EMBL/GenBank/DDBJ databases">
        <title>Genome-resolved metagenomics identifies genetic mobility, metabolic interactions, and unexpected diversity in perchlorate-reducing communities.</title>
        <authorList>
            <person name="Barnum T.P."/>
            <person name="Figueroa I.A."/>
            <person name="Carlstrom C.I."/>
            <person name="Lucas L.N."/>
            <person name="Engelbrektson A.L."/>
            <person name="Coates J.D."/>
        </authorList>
    </citation>
    <scope>NUCLEOTIDE SEQUENCE [LARGE SCALE GENOMIC DNA]</scope>
    <source>
        <strain evidence="13">BM706</strain>
    </source>
</reference>
<feature type="modified residue" description="4-aspartylphosphate" evidence="6">
    <location>
        <position position="816"/>
    </location>
</feature>
<dbReference type="SUPFAM" id="SSF47384">
    <property type="entry name" value="Homodimeric domain of signal transducing histidine kinase"/>
    <property type="match status" value="1"/>
</dbReference>
<dbReference type="NCBIfam" id="TIGR00229">
    <property type="entry name" value="sensory_box"/>
    <property type="match status" value="2"/>
</dbReference>
<dbReference type="InterPro" id="IPR005467">
    <property type="entry name" value="His_kinase_dom"/>
</dbReference>